<feature type="binding site" evidence="9 11">
    <location>
        <begin position="73"/>
        <end position="75"/>
    </location>
    <ligand>
        <name>substrate</name>
    </ligand>
</feature>
<comment type="similarity">
    <text evidence="9">Belongs to the PanD family.</text>
</comment>
<dbReference type="GO" id="GO:0006523">
    <property type="term" value="P:alanine biosynthetic process"/>
    <property type="evidence" value="ECO:0007669"/>
    <property type="project" value="InterPro"/>
</dbReference>
<dbReference type="EMBL" id="JACQXR010000053">
    <property type="protein sequence ID" value="MBI4726448.1"/>
    <property type="molecule type" value="Genomic_DNA"/>
</dbReference>
<evidence type="ECO:0000256" key="13">
    <source>
        <dbReference type="PIRSR" id="PIRSR006246-5"/>
    </source>
</evidence>
<dbReference type="SUPFAM" id="SSF50692">
    <property type="entry name" value="ADC-like"/>
    <property type="match status" value="1"/>
</dbReference>
<dbReference type="AlphaFoldDB" id="A0A933IAM9"/>
<dbReference type="GO" id="GO:0005829">
    <property type="term" value="C:cytosol"/>
    <property type="evidence" value="ECO:0007669"/>
    <property type="project" value="TreeGrafter"/>
</dbReference>
<feature type="binding site" evidence="9 11">
    <location>
        <position position="57"/>
    </location>
    <ligand>
        <name>substrate</name>
    </ligand>
</feature>
<evidence type="ECO:0000256" key="12">
    <source>
        <dbReference type="PIRSR" id="PIRSR006246-3"/>
    </source>
</evidence>
<evidence type="ECO:0000256" key="11">
    <source>
        <dbReference type="PIRSR" id="PIRSR006246-2"/>
    </source>
</evidence>
<evidence type="ECO:0000256" key="9">
    <source>
        <dbReference type="HAMAP-Rule" id="MF_00446"/>
    </source>
</evidence>
<evidence type="ECO:0000256" key="8">
    <source>
        <dbReference type="ARBA" id="ARBA00023317"/>
    </source>
</evidence>
<feature type="modified residue" description="Pyruvic acid (Ser)" evidence="9 12">
    <location>
        <position position="25"/>
    </location>
</feature>
<dbReference type="CDD" id="cd06919">
    <property type="entry name" value="Asp_decarbox"/>
    <property type="match status" value="1"/>
</dbReference>
<evidence type="ECO:0000256" key="2">
    <source>
        <dbReference type="ARBA" id="ARBA00022655"/>
    </source>
</evidence>
<evidence type="ECO:0000256" key="5">
    <source>
        <dbReference type="ARBA" id="ARBA00023145"/>
    </source>
</evidence>
<feature type="chain" id="PRO_5038183616" description="Aspartate 1-decarboxylase alpha chain" evidence="9 13">
    <location>
        <begin position="25"/>
        <end position="120"/>
    </location>
</feature>
<accession>A0A933IAM9</accession>
<dbReference type="Proteomes" id="UP000736328">
    <property type="component" value="Unassembled WGS sequence"/>
</dbReference>
<dbReference type="GO" id="GO:0004068">
    <property type="term" value="F:aspartate 1-decarboxylase activity"/>
    <property type="evidence" value="ECO:0007669"/>
    <property type="project" value="UniProtKB-UniRule"/>
</dbReference>
<comment type="PTM">
    <text evidence="9 12">Is synthesized initially as an inactive proenzyme, which is activated by self-cleavage at a specific serine bond to produce a beta-subunit with a hydroxyl group at its C-terminus and an alpha-subunit with a pyruvoyl group at its N-terminus.</text>
</comment>
<evidence type="ECO:0000256" key="4">
    <source>
        <dbReference type="ARBA" id="ARBA00022813"/>
    </source>
</evidence>
<keyword evidence="4 9" id="KW-0068">Autocatalytic cleavage</keyword>
<dbReference type="Gene3D" id="2.40.40.20">
    <property type="match status" value="1"/>
</dbReference>
<feature type="chain" id="PRO_5038183617" description="Aspartate 1-decarboxylase beta chain" evidence="9 13">
    <location>
        <begin position="1"/>
        <end position="24"/>
    </location>
</feature>
<dbReference type="PANTHER" id="PTHR21012">
    <property type="entry name" value="ASPARTATE 1-DECARBOXYLASE"/>
    <property type="match status" value="1"/>
</dbReference>
<reference evidence="14" key="1">
    <citation type="submission" date="2020-07" db="EMBL/GenBank/DDBJ databases">
        <title>Huge and variable diversity of episymbiotic CPR bacteria and DPANN archaea in groundwater ecosystems.</title>
        <authorList>
            <person name="He C.Y."/>
            <person name="Keren R."/>
            <person name="Whittaker M."/>
            <person name="Farag I.F."/>
            <person name="Doudna J."/>
            <person name="Cate J.H.D."/>
            <person name="Banfield J.F."/>
        </authorList>
    </citation>
    <scope>NUCLEOTIDE SEQUENCE</scope>
    <source>
        <strain evidence="14">NC_groundwater_1520_Pr4_B-0.1um_53_5</strain>
    </source>
</reference>
<evidence type="ECO:0000256" key="7">
    <source>
        <dbReference type="ARBA" id="ARBA00023270"/>
    </source>
</evidence>
<dbReference type="PANTHER" id="PTHR21012:SF0">
    <property type="entry name" value="ASPARTATE 1-DECARBOXYLASE"/>
    <property type="match status" value="1"/>
</dbReference>
<evidence type="ECO:0000256" key="3">
    <source>
        <dbReference type="ARBA" id="ARBA00022793"/>
    </source>
</evidence>
<keyword evidence="5 9" id="KW-0865">Zymogen</keyword>
<comment type="caution">
    <text evidence="14">The sequence shown here is derived from an EMBL/GenBank/DDBJ whole genome shotgun (WGS) entry which is preliminary data.</text>
</comment>
<evidence type="ECO:0000256" key="10">
    <source>
        <dbReference type="PIRSR" id="PIRSR006246-1"/>
    </source>
</evidence>
<dbReference type="GO" id="GO:0015940">
    <property type="term" value="P:pantothenate biosynthetic process"/>
    <property type="evidence" value="ECO:0007669"/>
    <property type="project" value="UniProtKB-UniRule"/>
</dbReference>
<dbReference type="PIRSF" id="PIRSF006246">
    <property type="entry name" value="Asp_decarbox"/>
    <property type="match status" value="1"/>
</dbReference>
<comment type="subunit">
    <text evidence="9">Heterooctamer of four alpha and four beta subunits.</text>
</comment>
<comment type="subcellular location">
    <subcellularLocation>
        <location evidence="9">Cytoplasm</location>
    </subcellularLocation>
</comment>
<keyword evidence="6 9" id="KW-0456">Lyase</keyword>
<dbReference type="InterPro" id="IPR003190">
    <property type="entry name" value="Asp_decarbox"/>
</dbReference>
<evidence type="ECO:0000313" key="15">
    <source>
        <dbReference type="Proteomes" id="UP000736328"/>
    </source>
</evidence>
<comment type="function">
    <text evidence="9">Catalyzes the pyruvoyl-dependent decarboxylation of aspartate to produce beta-alanine.</text>
</comment>
<feature type="active site" description="Proton donor" evidence="9 10">
    <location>
        <position position="58"/>
    </location>
</feature>
<protein>
    <recommendedName>
        <fullName evidence="9">Aspartate 1-decarboxylase</fullName>
        <ecNumber evidence="9">4.1.1.11</ecNumber>
    </recommendedName>
    <alternativeName>
        <fullName evidence="9">Aspartate alpha-decarboxylase</fullName>
    </alternativeName>
    <component>
        <recommendedName>
            <fullName evidence="9">Aspartate 1-decarboxylase beta chain</fullName>
        </recommendedName>
    </component>
    <component>
        <recommendedName>
            <fullName evidence="9">Aspartate 1-decarboxylase alpha chain</fullName>
        </recommendedName>
    </component>
</protein>
<feature type="active site" description="Schiff-base intermediate with substrate; via pyruvic acid" evidence="9 10">
    <location>
        <position position="25"/>
    </location>
</feature>
<evidence type="ECO:0000256" key="6">
    <source>
        <dbReference type="ARBA" id="ARBA00023239"/>
    </source>
</evidence>
<dbReference type="HAMAP" id="MF_00446">
    <property type="entry name" value="PanD"/>
    <property type="match status" value="1"/>
</dbReference>
<dbReference type="EC" id="4.1.1.11" evidence="9"/>
<dbReference type="InterPro" id="IPR009010">
    <property type="entry name" value="Asp_de-COase-like_dom_sf"/>
</dbReference>
<organism evidence="14 15">
    <name type="scientific">candidate division TA06 bacterium</name>
    <dbReference type="NCBI Taxonomy" id="2250710"/>
    <lineage>
        <taxon>Bacteria</taxon>
        <taxon>Bacteria division TA06</taxon>
    </lineage>
</organism>
<dbReference type="Pfam" id="PF02261">
    <property type="entry name" value="Asp_decarbox"/>
    <property type="match status" value="1"/>
</dbReference>
<keyword evidence="7 9" id="KW-0704">Schiff base</keyword>
<comment type="cofactor">
    <cofactor evidence="9 10">
        <name>pyruvate</name>
        <dbReference type="ChEBI" id="CHEBI:15361"/>
    </cofactor>
    <text evidence="9 10">Binds 1 pyruvoyl group covalently per subunit.</text>
</comment>
<evidence type="ECO:0000313" key="14">
    <source>
        <dbReference type="EMBL" id="MBI4726448.1"/>
    </source>
</evidence>
<comment type="pathway">
    <text evidence="9">Cofactor biosynthesis; (R)-pantothenate biosynthesis; beta-alanine from L-aspartate: step 1/1.</text>
</comment>
<proteinExistence type="inferred from homology"/>
<sequence>MIRILCKSKIHRATLSGANLHYAGSIAVDEALMEAADILPNEIVQVVNINNGNRFETYVIKAPQRSGAITLNGAAARLGLAGDKVIIISSCYMDDAEAKKHKPKIVCVDDKNRIAKKTRL</sequence>
<evidence type="ECO:0000256" key="1">
    <source>
        <dbReference type="ARBA" id="ARBA00022490"/>
    </source>
</evidence>
<comment type="catalytic activity">
    <reaction evidence="9">
        <text>L-aspartate + H(+) = beta-alanine + CO2</text>
        <dbReference type="Rhea" id="RHEA:19497"/>
        <dbReference type="ChEBI" id="CHEBI:15378"/>
        <dbReference type="ChEBI" id="CHEBI:16526"/>
        <dbReference type="ChEBI" id="CHEBI:29991"/>
        <dbReference type="ChEBI" id="CHEBI:57966"/>
        <dbReference type="EC" id="4.1.1.11"/>
    </reaction>
</comment>
<keyword evidence="1 9" id="KW-0963">Cytoplasm</keyword>
<keyword evidence="3 9" id="KW-0210">Decarboxylase</keyword>
<dbReference type="NCBIfam" id="TIGR00223">
    <property type="entry name" value="panD"/>
    <property type="match status" value="1"/>
</dbReference>
<keyword evidence="2 9" id="KW-0566">Pantothenate biosynthesis</keyword>
<name>A0A933IAM9_UNCT6</name>
<keyword evidence="8 9" id="KW-0670">Pyruvate</keyword>
<gene>
    <name evidence="9" type="primary">panD</name>
    <name evidence="14" type="ORF">HY768_04350</name>
</gene>